<sequence>MKNEWDMLALVEQRLAAGQQLITFSYGTRWLVEPDGSPGRVHDEEGVEYEIGADFLPGVVPVLRAHAISFALDNWHRTLRFGPGLPASPGRYVVQGQAIPVVDLTPGGPAVLVALLITSSQPAGEDGEELPPDDEPTA</sequence>
<dbReference type="EMBL" id="JAJADQ010000001">
    <property type="protein sequence ID" value="MCB2376327.1"/>
    <property type="molecule type" value="Genomic_DNA"/>
</dbReference>
<evidence type="ECO:0000313" key="1">
    <source>
        <dbReference type="EMBL" id="MCB2376327.1"/>
    </source>
</evidence>
<reference evidence="1" key="1">
    <citation type="submission" date="2021-10" db="EMBL/GenBank/DDBJ databases">
        <authorList>
            <person name="Dean J.D."/>
            <person name="Kim M.K."/>
            <person name="Newey C.N."/>
            <person name="Stoker T.S."/>
            <person name="Thompson D.W."/>
            <person name="Grose J.H."/>
        </authorList>
    </citation>
    <scope>NUCLEOTIDE SEQUENCE</scope>
    <source>
        <strain evidence="1">BT635</strain>
    </source>
</reference>
<organism evidence="1 2">
    <name type="scientific">Hymenobacter nitidus</name>
    <dbReference type="NCBI Taxonomy" id="2880929"/>
    <lineage>
        <taxon>Bacteria</taxon>
        <taxon>Pseudomonadati</taxon>
        <taxon>Bacteroidota</taxon>
        <taxon>Cytophagia</taxon>
        <taxon>Cytophagales</taxon>
        <taxon>Hymenobacteraceae</taxon>
        <taxon>Hymenobacter</taxon>
    </lineage>
</organism>
<dbReference type="Proteomes" id="UP001165297">
    <property type="component" value="Unassembled WGS sequence"/>
</dbReference>
<gene>
    <name evidence="1" type="ORF">LGH70_01950</name>
</gene>
<dbReference type="RefSeq" id="WP_226182152.1">
    <property type="nucleotide sequence ID" value="NZ_JAJADQ010000001.1"/>
</dbReference>
<accession>A0ABS8A8U5</accession>
<evidence type="ECO:0000313" key="2">
    <source>
        <dbReference type="Proteomes" id="UP001165297"/>
    </source>
</evidence>
<proteinExistence type="predicted"/>
<name>A0ABS8A8U5_9BACT</name>
<keyword evidence="2" id="KW-1185">Reference proteome</keyword>
<comment type="caution">
    <text evidence="1">The sequence shown here is derived from an EMBL/GenBank/DDBJ whole genome shotgun (WGS) entry which is preliminary data.</text>
</comment>
<protein>
    <submittedName>
        <fullName evidence="1">Uncharacterized protein</fullName>
    </submittedName>
</protein>